<evidence type="ECO:0000256" key="2">
    <source>
        <dbReference type="ARBA" id="ARBA00022989"/>
    </source>
</evidence>
<keyword evidence="7" id="KW-1185">Reference proteome</keyword>
<dbReference type="InterPro" id="IPR020846">
    <property type="entry name" value="MFS_dom"/>
</dbReference>
<organism evidence="6 7">
    <name type="scientific">Telluria mixta</name>
    <dbReference type="NCBI Taxonomy" id="34071"/>
    <lineage>
        <taxon>Bacteria</taxon>
        <taxon>Pseudomonadati</taxon>
        <taxon>Pseudomonadota</taxon>
        <taxon>Betaproteobacteria</taxon>
        <taxon>Burkholderiales</taxon>
        <taxon>Oxalobacteraceae</taxon>
        <taxon>Telluria group</taxon>
        <taxon>Telluria</taxon>
    </lineage>
</organism>
<keyword evidence="3 4" id="KW-0472">Membrane</keyword>
<dbReference type="CDD" id="cd17324">
    <property type="entry name" value="MFS_NepI_like"/>
    <property type="match status" value="1"/>
</dbReference>
<feature type="domain" description="Major facilitator superfamily (MFS) profile" evidence="5">
    <location>
        <begin position="28"/>
        <end position="413"/>
    </location>
</feature>
<feature type="transmembrane region" description="Helical" evidence="4">
    <location>
        <begin position="155"/>
        <end position="174"/>
    </location>
</feature>
<dbReference type="Gene3D" id="1.20.1250.20">
    <property type="entry name" value="MFS general substrate transporter like domains"/>
    <property type="match status" value="2"/>
</dbReference>
<feature type="transmembrane region" description="Helical" evidence="4">
    <location>
        <begin position="364"/>
        <end position="382"/>
    </location>
</feature>
<feature type="transmembrane region" description="Helical" evidence="4">
    <location>
        <begin position="270"/>
        <end position="287"/>
    </location>
</feature>
<dbReference type="EMBL" id="JANUHC010000009">
    <property type="protein sequence ID" value="MCS0632407.1"/>
    <property type="molecule type" value="Genomic_DNA"/>
</dbReference>
<evidence type="ECO:0000256" key="4">
    <source>
        <dbReference type="SAM" id="Phobius"/>
    </source>
</evidence>
<evidence type="ECO:0000256" key="1">
    <source>
        <dbReference type="ARBA" id="ARBA00022692"/>
    </source>
</evidence>
<feature type="transmembrane region" description="Helical" evidence="4">
    <location>
        <begin position="186"/>
        <end position="205"/>
    </location>
</feature>
<reference evidence="6" key="1">
    <citation type="submission" date="2022-08" db="EMBL/GenBank/DDBJ databases">
        <title>Reclassification of Massilia species as members of the genera Telluria, Duganella, Pseudoduganella, Mokoshia gen. nov. and Zemynaea gen. nov. using orthogonal and non-orthogonal genome-based approaches.</title>
        <authorList>
            <person name="Bowman J.P."/>
        </authorList>
    </citation>
    <scope>NUCLEOTIDE SEQUENCE</scope>
    <source>
        <strain evidence="6">LMG 11547</strain>
    </source>
</reference>
<dbReference type="Proteomes" id="UP001165263">
    <property type="component" value="Unassembled WGS sequence"/>
</dbReference>
<keyword evidence="2 4" id="KW-1133">Transmembrane helix</keyword>
<accession>A0ABT2C4T4</accession>
<feature type="transmembrane region" description="Helical" evidence="4">
    <location>
        <begin position="237"/>
        <end position="258"/>
    </location>
</feature>
<evidence type="ECO:0000313" key="6">
    <source>
        <dbReference type="EMBL" id="MCS0632407.1"/>
    </source>
</evidence>
<dbReference type="Pfam" id="PF07690">
    <property type="entry name" value="MFS_1"/>
    <property type="match status" value="1"/>
</dbReference>
<feature type="transmembrane region" description="Helical" evidence="4">
    <location>
        <begin position="121"/>
        <end position="143"/>
    </location>
</feature>
<evidence type="ECO:0000256" key="3">
    <source>
        <dbReference type="ARBA" id="ARBA00023136"/>
    </source>
</evidence>
<dbReference type="SUPFAM" id="SSF103473">
    <property type="entry name" value="MFS general substrate transporter"/>
    <property type="match status" value="1"/>
</dbReference>
<dbReference type="InterPro" id="IPR036259">
    <property type="entry name" value="MFS_trans_sf"/>
</dbReference>
<dbReference type="RefSeq" id="WP_259451437.1">
    <property type="nucleotide sequence ID" value="NZ_CP119520.1"/>
</dbReference>
<feature type="transmembrane region" description="Helical" evidence="4">
    <location>
        <begin position="388"/>
        <end position="408"/>
    </location>
</feature>
<evidence type="ECO:0000259" key="5">
    <source>
        <dbReference type="PROSITE" id="PS50850"/>
    </source>
</evidence>
<proteinExistence type="predicted"/>
<gene>
    <name evidence="6" type="ORF">NX786_24040</name>
</gene>
<dbReference type="PANTHER" id="PTHR42910">
    <property type="entry name" value="TRANSPORTER SCO4007-RELATED"/>
    <property type="match status" value="1"/>
</dbReference>
<keyword evidence="1 4" id="KW-0812">Transmembrane</keyword>
<dbReference type="PANTHER" id="PTHR42910:SF1">
    <property type="entry name" value="MAJOR FACILITATOR SUPERFAMILY (MFS) PROFILE DOMAIN-CONTAINING PROTEIN"/>
    <property type="match status" value="1"/>
</dbReference>
<feature type="transmembrane region" description="Helical" evidence="4">
    <location>
        <begin position="27"/>
        <end position="45"/>
    </location>
</feature>
<feature type="transmembrane region" description="Helical" evidence="4">
    <location>
        <begin position="57"/>
        <end position="82"/>
    </location>
</feature>
<evidence type="ECO:0000313" key="7">
    <source>
        <dbReference type="Proteomes" id="UP001165263"/>
    </source>
</evidence>
<feature type="transmembrane region" description="Helical" evidence="4">
    <location>
        <begin position="299"/>
        <end position="317"/>
    </location>
</feature>
<sequence length="418" mass="43475">MSPSPSPTEVLDSPRHDAVNHPDMPTWLMLLIAAACGLIVANLYYVQPLVGPIRADIGLPAGAAGLLVTLTQLGYVAGLLLVVPLGDLLENRKLVLALVALLVVALVAAPIAPALGHPAPAFLACSLLIGFGAVAVQVLVPYASHMAAEHVRGRVVGNIVSGLMFGIMLARPVASFITHAWSWQGVYVMSAVLMVVLGIVLRVLLPTRRPHSTLGYGALLASMAGLVRDLPVLRRRAIYQAGMFGAFSVFWTVVPLLLASPAYGMNQRDIAWFALAGVAGTIAAPLSGRVADRGWTRPATVFCMLLGLLSFVPTLGLADGGRFGVGILVAAAIALDFAVSGNLVLGQRAIYALGAEVRGRVNGLYMATFFLGGASGSALGAWSYAHGGWQAACAVGMGLIGAVFLIFLTEPRKVTSTS</sequence>
<feature type="transmembrane region" description="Helical" evidence="4">
    <location>
        <begin position="323"/>
        <end position="344"/>
    </location>
</feature>
<feature type="transmembrane region" description="Helical" evidence="4">
    <location>
        <begin position="94"/>
        <end position="115"/>
    </location>
</feature>
<comment type="caution">
    <text evidence="6">The sequence shown here is derived from an EMBL/GenBank/DDBJ whole genome shotgun (WGS) entry which is preliminary data.</text>
</comment>
<dbReference type="PROSITE" id="PS50850">
    <property type="entry name" value="MFS"/>
    <property type="match status" value="1"/>
</dbReference>
<dbReference type="InterPro" id="IPR011701">
    <property type="entry name" value="MFS"/>
</dbReference>
<protein>
    <submittedName>
        <fullName evidence="6">MFS transporter</fullName>
    </submittedName>
</protein>
<name>A0ABT2C4T4_9BURK</name>